<dbReference type="Gene3D" id="2.40.320.10">
    <property type="entry name" value="Hypothetical Protein Pfu-838710-001"/>
    <property type="match status" value="1"/>
</dbReference>
<dbReference type="GO" id="GO:0004016">
    <property type="term" value="F:adenylate cyclase activity"/>
    <property type="evidence" value="ECO:0007669"/>
    <property type="project" value="UniProtKB-EC"/>
</dbReference>
<evidence type="ECO:0000259" key="2">
    <source>
        <dbReference type="PROSITE" id="PS51707"/>
    </source>
</evidence>
<name>A0A3S3RAS4_9BACT</name>
<keyword evidence="4" id="KW-1185">Reference proteome</keyword>
<dbReference type="InterPro" id="IPR012042">
    <property type="entry name" value="NeuTTM/CthTTM-like"/>
</dbReference>
<dbReference type="PANTHER" id="PTHR40114:SF1">
    <property type="entry name" value="SLR0698 PROTEIN"/>
    <property type="match status" value="1"/>
</dbReference>
<dbReference type="InterPro" id="IPR033469">
    <property type="entry name" value="CYTH-like_dom_sf"/>
</dbReference>
<dbReference type="SUPFAM" id="SSF55154">
    <property type="entry name" value="CYTH-like phosphatases"/>
    <property type="match status" value="1"/>
</dbReference>
<gene>
    <name evidence="3" type="ORF">H206_05138</name>
</gene>
<comment type="caution">
    <text evidence="3">The sequence shown here is derived from an EMBL/GenBank/DDBJ whole genome shotgun (WGS) entry which is preliminary data.</text>
</comment>
<feature type="active site" description="Proton acceptor" evidence="1">
    <location>
        <position position="29"/>
    </location>
</feature>
<dbReference type="InterPro" id="IPR023577">
    <property type="entry name" value="CYTH_domain"/>
</dbReference>
<dbReference type="Pfam" id="PF01928">
    <property type="entry name" value="CYTH"/>
    <property type="match status" value="1"/>
</dbReference>
<dbReference type="Proteomes" id="UP000287853">
    <property type="component" value="Unassembled WGS sequence"/>
</dbReference>
<organism evidence="3 4">
    <name type="scientific">Candidatus Electrothrix aarhusensis</name>
    <dbReference type="NCBI Taxonomy" id="1859131"/>
    <lineage>
        <taxon>Bacteria</taxon>
        <taxon>Pseudomonadati</taxon>
        <taxon>Thermodesulfobacteriota</taxon>
        <taxon>Desulfobulbia</taxon>
        <taxon>Desulfobulbales</taxon>
        <taxon>Desulfobulbaceae</taxon>
        <taxon>Candidatus Electrothrix</taxon>
    </lineage>
</organism>
<dbReference type="PROSITE" id="PS51707">
    <property type="entry name" value="CYTH"/>
    <property type="match status" value="1"/>
</dbReference>
<protein>
    <submittedName>
        <fullName evidence="3">Adenylate cyclase</fullName>
        <ecNumber evidence="3">4.6.1.1</ecNumber>
    </submittedName>
</protein>
<feature type="domain" description="CYTH" evidence="2">
    <location>
        <begin position="2"/>
        <end position="148"/>
    </location>
</feature>
<keyword evidence="3" id="KW-0456">Lyase</keyword>
<dbReference type="AlphaFoldDB" id="A0A3S3RAS4"/>
<accession>A0A3S3RAS4</accession>
<proteinExistence type="predicted"/>
<dbReference type="PIRSF" id="PIRSF016487">
    <property type="entry name" value="CYTH_UCP016487"/>
    <property type="match status" value="1"/>
</dbReference>
<evidence type="ECO:0000313" key="4">
    <source>
        <dbReference type="Proteomes" id="UP000287853"/>
    </source>
</evidence>
<dbReference type="EMBL" id="MTKO01000001">
    <property type="protein sequence ID" value="RWX48309.1"/>
    <property type="molecule type" value="Genomic_DNA"/>
</dbReference>
<dbReference type="PANTHER" id="PTHR40114">
    <property type="entry name" value="SLR0698 PROTEIN"/>
    <property type="match status" value="1"/>
</dbReference>
<reference evidence="3 4" key="1">
    <citation type="submission" date="2017-01" db="EMBL/GenBank/DDBJ databases">
        <title>The cable genome- insights into the physiology and evolution of filamentous bacteria capable of sulfide oxidation via long distance electron transfer.</title>
        <authorList>
            <person name="Schreiber L."/>
            <person name="Bjerg J.T."/>
            <person name="Boggild A."/>
            <person name="Van De Vossenberg J."/>
            <person name="Meysman F."/>
            <person name="Nielsen L.P."/>
            <person name="Schramm A."/>
            <person name="Kjeldsen K.U."/>
        </authorList>
    </citation>
    <scope>NUCLEOTIDE SEQUENCE [LARGE SCALE GENOMIC DNA]</scope>
    <source>
        <strain evidence="3">MCF</strain>
    </source>
</reference>
<evidence type="ECO:0000313" key="3">
    <source>
        <dbReference type="EMBL" id="RWX48309.1"/>
    </source>
</evidence>
<dbReference type="CDD" id="cd07891">
    <property type="entry name" value="CYTH-like_CthTTM-like_1"/>
    <property type="match status" value="1"/>
</dbReference>
<evidence type="ECO:0000256" key="1">
    <source>
        <dbReference type="PIRSR" id="PIRSR016487-1"/>
    </source>
</evidence>
<dbReference type="SMART" id="SM01118">
    <property type="entry name" value="CYTH"/>
    <property type="match status" value="1"/>
</dbReference>
<sequence>MAKEIERKFIIDISQLGELQSGVEIKQGYISTTDNSTVRIRLSGDKAFLTLKGENTGAIRSEFEYEIPVQDANEMLAELCSGPIIDKTRYLVEHCGHTWEVDIFRGDNEGLIVAEVEMQNENERVYIPAWVMKEVTGQVKYYNSNLLNNPFKNWGE</sequence>
<dbReference type="EC" id="4.6.1.1" evidence="3"/>